<dbReference type="PROSITE" id="PS50234">
    <property type="entry name" value="VWFA"/>
    <property type="match status" value="1"/>
</dbReference>
<dbReference type="GO" id="GO:0006310">
    <property type="term" value="P:DNA recombination"/>
    <property type="evidence" value="ECO:0007669"/>
    <property type="project" value="UniProtKB-KW"/>
</dbReference>
<comment type="caution">
    <text evidence="16">The sequence shown here is derived from an EMBL/GenBank/DDBJ whole genome shotgun (WGS) entry which is preliminary data.</text>
</comment>
<feature type="compositionally biased region" description="Polar residues" evidence="14">
    <location>
        <begin position="199"/>
        <end position="208"/>
    </location>
</feature>
<keyword evidence="10" id="KW-0238">DNA-binding</keyword>
<evidence type="ECO:0000256" key="7">
    <source>
        <dbReference type="ARBA" id="ARBA00022801"/>
    </source>
</evidence>
<dbReference type="GO" id="GO:0000723">
    <property type="term" value="P:telomere maintenance"/>
    <property type="evidence" value="ECO:0007669"/>
    <property type="project" value="InterPro"/>
</dbReference>
<feature type="region of interest" description="Disordered" evidence="14">
    <location>
        <begin position="164"/>
        <end position="221"/>
    </location>
</feature>
<keyword evidence="5" id="KW-0547">Nucleotide-binding</keyword>
<dbReference type="GO" id="GO:0006303">
    <property type="term" value="P:double-strand break repair via nonhomologous end joining"/>
    <property type="evidence" value="ECO:0007669"/>
    <property type="project" value="InterPro"/>
</dbReference>
<dbReference type="GO" id="GO:0003690">
    <property type="term" value="F:double-stranded DNA binding"/>
    <property type="evidence" value="ECO:0007669"/>
    <property type="project" value="TreeGrafter"/>
</dbReference>
<evidence type="ECO:0000313" key="16">
    <source>
        <dbReference type="EMBL" id="CAF0835192.1"/>
    </source>
</evidence>
<keyword evidence="6" id="KW-0227">DNA damage</keyword>
<dbReference type="GO" id="GO:0043564">
    <property type="term" value="C:Ku70:Ku80 complex"/>
    <property type="evidence" value="ECO:0007669"/>
    <property type="project" value="InterPro"/>
</dbReference>
<evidence type="ECO:0000313" key="17">
    <source>
        <dbReference type="Proteomes" id="UP000663864"/>
    </source>
</evidence>
<keyword evidence="7" id="KW-0378">Hydrolase</keyword>
<dbReference type="InterPro" id="IPR036494">
    <property type="entry name" value="Ku_C_sf"/>
</dbReference>
<evidence type="ECO:0000256" key="10">
    <source>
        <dbReference type="ARBA" id="ARBA00023125"/>
    </source>
</evidence>
<dbReference type="GO" id="GO:0003684">
    <property type="term" value="F:damaged DNA binding"/>
    <property type="evidence" value="ECO:0007669"/>
    <property type="project" value="InterPro"/>
</dbReference>
<feature type="region of interest" description="Disordered" evidence="14">
    <location>
        <begin position="574"/>
        <end position="603"/>
    </location>
</feature>
<evidence type="ECO:0000256" key="14">
    <source>
        <dbReference type="SAM" id="MobiDB-lite"/>
    </source>
</evidence>
<keyword evidence="12" id="KW-0234">DNA repair</keyword>
<reference evidence="16" key="1">
    <citation type="submission" date="2021-02" db="EMBL/GenBank/DDBJ databases">
        <authorList>
            <person name="Nowell W R."/>
        </authorList>
    </citation>
    <scope>NUCLEOTIDE SEQUENCE</scope>
</reference>
<dbReference type="Gene3D" id="3.40.50.410">
    <property type="entry name" value="von Willebrand factor, type A domain"/>
    <property type="match status" value="1"/>
</dbReference>
<feature type="domain" description="VWFA" evidence="15">
    <location>
        <begin position="7"/>
        <end position="163"/>
    </location>
</feature>
<dbReference type="InterPro" id="IPR002035">
    <property type="entry name" value="VWF_A"/>
</dbReference>
<dbReference type="InterPro" id="IPR024193">
    <property type="entry name" value="Ku80"/>
</dbReference>
<comment type="subcellular location">
    <subcellularLocation>
        <location evidence="2">Chromosome</location>
    </subcellularLocation>
    <subcellularLocation>
        <location evidence="1">Nucleus</location>
    </subcellularLocation>
</comment>
<dbReference type="Gene3D" id="1.25.40.240">
    <property type="entry name" value="Ku, C-terminal domain"/>
    <property type="match status" value="1"/>
</dbReference>
<dbReference type="InterPro" id="IPR014893">
    <property type="entry name" value="Ku_PK_bind"/>
</dbReference>
<dbReference type="SUPFAM" id="SSF100939">
    <property type="entry name" value="SPOC domain-like"/>
    <property type="match status" value="1"/>
</dbReference>
<dbReference type="PANTHER" id="PTHR12604:SF4">
    <property type="entry name" value="X-RAY REPAIR CROSS-COMPLEMENTING PROTEIN 5"/>
    <property type="match status" value="1"/>
</dbReference>
<dbReference type="Pfam" id="PF02735">
    <property type="entry name" value="Ku"/>
    <property type="match status" value="1"/>
</dbReference>
<dbReference type="SUPFAM" id="SSF53300">
    <property type="entry name" value="vWA-like"/>
    <property type="match status" value="1"/>
</dbReference>
<dbReference type="Gene3D" id="2.40.290.10">
    <property type="match status" value="1"/>
</dbReference>
<evidence type="ECO:0000256" key="13">
    <source>
        <dbReference type="ARBA" id="ARBA00023242"/>
    </source>
</evidence>
<comment type="similarity">
    <text evidence="3">Belongs to the ku80 family.</text>
</comment>
<dbReference type="GO" id="GO:0016787">
    <property type="term" value="F:hydrolase activity"/>
    <property type="evidence" value="ECO:0007669"/>
    <property type="project" value="UniProtKB-KW"/>
</dbReference>
<dbReference type="SUPFAM" id="SSF101420">
    <property type="entry name" value="C-terminal domain of Ku80"/>
    <property type="match status" value="1"/>
</dbReference>
<keyword evidence="8" id="KW-0347">Helicase</keyword>
<dbReference type="InterPro" id="IPR016194">
    <property type="entry name" value="SPOC-like_C_dom_sf"/>
</dbReference>
<dbReference type="Pfam" id="PF08785">
    <property type="entry name" value="Ku_PK_bind"/>
    <property type="match status" value="1"/>
</dbReference>
<dbReference type="InterPro" id="IPR036465">
    <property type="entry name" value="vWFA_dom_sf"/>
</dbReference>
<keyword evidence="11" id="KW-0233">DNA recombination</keyword>
<dbReference type="InterPro" id="IPR005161">
    <property type="entry name" value="Ku_N"/>
</dbReference>
<dbReference type="Proteomes" id="UP000663864">
    <property type="component" value="Unassembled WGS sequence"/>
</dbReference>
<accession>A0A813VB46</accession>
<evidence type="ECO:0000256" key="9">
    <source>
        <dbReference type="ARBA" id="ARBA00022840"/>
    </source>
</evidence>
<evidence type="ECO:0000256" key="11">
    <source>
        <dbReference type="ARBA" id="ARBA00023172"/>
    </source>
</evidence>
<dbReference type="GO" id="GO:0005524">
    <property type="term" value="F:ATP binding"/>
    <property type="evidence" value="ECO:0007669"/>
    <property type="project" value="UniProtKB-KW"/>
</dbReference>
<protein>
    <recommendedName>
        <fullName evidence="15">VWFA domain-containing protein</fullName>
    </recommendedName>
</protein>
<keyword evidence="13" id="KW-0539">Nucleus</keyword>
<evidence type="ECO:0000259" key="15">
    <source>
        <dbReference type="PROSITE" id="PS50234"/>
    </source>
</evidence>
<dbReference type="GO" id="GO:0005694">
    <property type="term" value="C:chromosome"/>
    <property type="evidence" value="ECO:0007669"/>
    <property type="project" value="UniProtKB-SubCell"/>
</dbReference>
<evidence type="ECO:0000256" key="6">
    <source>
        <dbReference type="ARBA" id="ARBA00022763"/>
    </source>
</evidence>
<proteinExistence type="inferred from homology"/>
<dbReference type="PANTHER" id="PTHR12604">
    <property type="entry name" value="KU AUTOANTIGEN DNA HELICASE"/>
    <property type="match status" value="1"/>
</dbReference>
<organism evidence="16 17">
    <name type="scientific">Rotaria sordida</name>
    <dbReference type="NCBI Taxonomy" id="392033"/>
    <lineage>
        <taxon>Eukaryota</taxon>
        <taxon>Metazoa</taxon>
        <taxon>Spiralia</taxon>
        <taxon>Gnathifera</taxon>
        <taxon>Rotifera</taxon>
        <taxon>Eurotatoria</taxon>
        <taxon>Bdelloidea</taxon>
        <taxon>Philodinida</taxon>
        <taxon>Philodinidae</taxon>
        <taxon>Rotaria</taxon>
    </lineage>
</organism>
<evidence type="ECO:0000256" key="5">
    <source>
        <dbReference type="ARBA" id="ARBA00022741"/>
    </source>
</evidence>
<gene>
    <name evidence="16" type="ORF">ZHD862_LOCUS4083</name>
</gene>
<dbReference type="Gene3D" id="1.10.1600.10">
    <property type="match status" value="1"/>
</dbReference>
<evidence type="ECO:0000256" key="12">
    <source>
        <dbReference type="ARBA" id="ARBA00023204"/>
    </source>
</evidence>
<dbReference type="AlphaFoldDB" id="A0A813VB46"/>
<dbReference type="InterPro" id="IPR006164">
    <property type="entry name" value="DNA_bd_Ku70/Ku80"/>
</dbReference>
<evidence type="ECO:0000256" key="4">
    <source>
        <dbReference type="ARBA" id="ARBA00022454"/>
    </source>
</evidence>
<keyword evidence="9" id="KW-0067">ATP-binding</keyword>
<dbReference type="EMBL" id="CAJNOT010000095">
    <property type="protein sequence ID" value="CAF0835192.1"/>
    <property type="molecule type" value="Genomic_DNA"/>
</dbReference>
<name>A0A813VB46_9BILA</name>
<dbReference type="Pfam" id="PF03731">
    <property type="entry name" value="Ku_N"/>
    <property type="match status" value="1"/>
</dbReference>
<evidence type="ECO:0000256" key="3">
    <source>
        <dbReference type="ARBA" id="ARBA00007726"/>
    </source>
</evidence>
<dbReference type="GO" id="GO:0042162">
    <property type="term" value="F:telomeric DNA binding"/>
    <property type="evidence" value="ECO:0007669"/>
    <property type="project" value="InterPro"/>
</dbReference>
<dbReference type="CDD" id="cd00873">
    <property type="entry name" value="KU80"/>
    <property type="match status" value="1"/>
</dbReference>
<sequence length="768" mass="86820">MANNKEALALVVDVGIGMSQAAPGYDSPVQIASDILQMIVQRKMFQESKDELALILYGADESNNDLADEDNYRNINVVFPLSPANWHLFEEIQKIKPGNNPADLVDAIVVAADHLRRETEGKHGFAAKRVMLFTNAATTFSDHSLKTILDSLRRQDIIVDAIGPTWGQQDEEDDNEENHHPDPSMETNGQENGDENSDANRPTTNGYHHQTPKKPLTQQQQTGIRVIGEIVNTTEGTLFTFREALTILSVHQSKIVKPTATKYIMQLADLKLHICTYIQVKDNKPAIFRLKKVYARDPTTEIKVDRGRYTKDEQDQEIEKEELTDGFRYGTTFVPINKETLDEMKYQSEKCFSVIAFSEANMMRRSLYLGDTVYEVIAEAGFEEEAQAFAGLVQAMYETNTVAIVRKCFSERSAPELGFLRPHIAHDHVCMYYVKLPFAEDLREFEFDNLDSTKRNQPNDEQLKCIDNLITTMDLTHADRSGEEAFRPELVFNPYIQRMFQSIARRAVTPDEPLSLSNTIMEMNDTLLRSIAGKSKRILNTVHEKFVLRDTDRRQKITTGDALFGNVDSTAKRARLDENENIEEPTTDSTTTPADSTTTPADSASFEAQAAAKKKAAMRNVGTLTPVEDFKFLIEQSSPSFAEVCKQMCNIILELVHNSHGDALFEKALQCLQCLREICINKLEPKIFNDLELLLKKQASTIDGRKDFWQKLIDEKLSLITSEECVESNVIPVEAIKFLEEEIPTETINNAATTNEQDGEDEDLFDLI</sequence>
<evidence type="ECO:0000256" key="8">
    <source>
        <dbReference type="ARBA" id="ARBA00022806"/>
    </source>
</evidence>
<dbReference type="SMART" id="SM00559">
    <property type="entry name" value="Ku78"/>
    <property type="match status" value="1"/>
</dbReference>
<feature type="compositionally biased region" description="Low complexity" evidence="14">
    <location>
        <begin position="587"/>
        <end position="603"/>
    </location>
</feature>
<evidence type="ECO:0000256" key="1">
    <source>
        <dbReference type="ARBA" id="ARBA00004123"/>
    </source>
</evidence>
<evidence type="ECO:0000256" key="2">
    <source>
        <dbReference type="ARBA" id="ARBA00004286"/>
    </source>
</evidence>
<keyword evidence="4" id="KW-0158">Chromosome</keyword>
<dbReference type="GO" id="GO:0004386">
    <property type="term" value="F:helicase activity"/>
    <property type="evidence" value="ECO:0007669"/>
    <property type="project" value="UniProtKB-KW"/>
</dbReference>